<dbReference type="AlphaFoldDB" id="A0AAE0I672"/>
<evidence type="ECO:0000313" key="2">
    <source>
        <dbReference type="EMBL" id="KAK3319195.1"/>
    </source>
</evidence>
<keyword evidence="3" id="KW-1185">Reference proteome</keyword>
<name>A0AAE0I672_9PEZI</name>
<sequence length="274" mass="30246">MGPPGPLAVKFLVVVCSLHRADPEIAGASINCHTFPSEHMMETDLIRQASWHQLLISITSSSASPARNDFGIAALPSPARSKFLSPRDRKLSLPKYYPLPGSHMFFKIRCSSDGGVFYGAWRHLSEIEPEDTNPTLDENSFSITASASKCPPLRKTSVYLASIKKKLIQTVRSLEHMPNDAANSLHRGIQGSGATSSTANPLPSGLTSVRIMEYQIAYMKERLNDINEQIVAFAWYQIDYEEEVGNPRGTTGKLEAGSRRSPRSRRTNGGLRSW</sequence>
<organism evidence="2 3">
    <name type="scientific">Apodospora peruviana</name>
    <dbReference type="NCBI Taxonomy" id="516989"/>
    <lineage>
        <taxon>Eukaryota</taxon>
        <taxon>Fungi</taxon>
        <taxon>Dikarya</taxon>
        <taxon>Ascomycota</taxon>
        <taxon>Pezizomycotina</taxon>
        <taxon>Sordariomycetes</taxon>
        <taxon>Sordariomycetidae</taxon>
        <taxon>Sordariales</taxon>
        <taxon>Lasiosphaeriaceae</taxon>
        <taxon>Apodospora</taxon>
    </lineage>
</organism>
<proteinExistence type="predicted"/>
<protein>
    <submittedName>
        <fullName evidence="2">Uncharacterized protein</fullName>
    </submittedName>
</protein>
<feature type="region of interest" description="Disordered" evidence="1">
    <location>
        <begin position="246"/>
        <end position="274"/>
    </location>
</feature>
<evidence type="ECO:0000256" key="1">
    <source>
        <dbReference type="SAM" id="MobiDB-lite"/>
    </source>
</evidence>
<dbReference type="EMBL" id="JAUEDM010000004">
    <property type="protein sequence ID" value="KAK3319195.1"/>
    <property type="molecule type" value="Genomic_DNA"/>
</dbReference>
<reference evidence="2" key="2">
    <citation type="submission" date="2023-06" db="EMBL/GenBank/DDBJ databases">
        <authorList>
            <consortium name="Lawrence Berkeley National Laboratory"/>
            <person name="Haridas S."/>
            <person name="Hensen N."/>
            <person name="Bonometti L."/>
            <person name="Westerberg I."/>
            <person name="Brannstrom I.O."/>
            <person name="Guillou S."/>
            <person name="Cros-Aarteil S."/>
            <person name="Calhoun S."/>
            <person name="Kuo A."/>
            <person name="Mondo S."/>
            <person name="Pangilinan J."/>
            <person name="Riley R."/>
            <person name="Labutti K."/>
            <person name="Andreopoulos B."/>
            <person name="Lipzen A."/>
            <person name="Chen C."/>
            <person name="Yanf M."/>
            <person name="Daum C."/>
            <person name="Ng V."/>
            <person name="Clum A."/>
            <person name="Steindorff A."/>
            <person name="Ohm R."/>
            <person name="Martin F."/>
            <person name="Silar P."/>
            <person name="Natvig D."/>
            <person name="Lalanne C."/>
            <person name="Gautier V."/>
            <person name="Ament-Velasquez S.L."/>
            <person name="Kruys A."/>
            <person name="Hutchinson M.I."/>
            <person name="Powell A.J."/>
            <person name="Barry K."/>
            <person name="Miller A.N."/>
            <person name="Grigoriev I.V."/>
            <person name="Debuchy R."/>
            <person name="Gladieux P."/>
            <person name="Thoren M.H."/>
            <person name="Johannesson H."/>
        </authorList>
    </citation>
    <scope>NUCLEOTIDE SEQUENCE</scope>
    <source>
        <strain evidence="2">CBS 118394</strain>
    </source>
</reference>
<gene>
    <name evidence="2" type="ORF">B0H66DRAFT_591778</name>
</gene>
<dbReference type="Proteomes" id="UP001283341">
    <property type="component" value="Unassembled WGS sequence"/>
</dbReference>
<reference evidence="2" key="1">
    <citation type="journal article" date="2023" name="Mol. Phylogenet. Evol.">
        <title>Genome-scale phylogeny and comparative genomics of the fungal order Sordariales.</title>
        <authorList>
            <person name="Hensen N."/>
            <person name="Bonometti L."/>
            <person name="Westerberg I."/>
            <person name="Brannstrom I.O."/>
            <person name="Guillou S."/>
            <person name="Cros-Aarteil S."/>
            <person name="Calhoun S."/>
            <person name="Haridas S."/>
            <person name="Kuo A."/>
            <person name="Mondo S."/>
            <person name="Pangilinan J."/>
            <person name="Riley R."/>
            <person name="LaButti K."/>
            <person name="Andreopoulos B."/>
            <person name="Lipzen A."/>
            <person name="Chen C."/>
            <person name="Yan M."/>
            <person name="Daum C."/>
            <person name="Ng V."/>
            <person name="Clum A."/>
            <person name="Steindorff A."/>
            <person name="Ohm R.A."/>
            <person name="Martin F."/>
            <person name="Silar P."/>
            <person name="Natvig D.O."/>
            <person name="Lalanne C."/>
            <person name="Gautier V."/>
            <person name="Ament-Velasquez S.L."/>
            <person name="Kruys A."/>
            <person name="Hutchinson M.I."/>
            <person name="Powell A.J."/>
            <person name="Barry K."/>
            <person name="Miller A.N."/>
            <person name="Grigoriev I.V."/>
            <person name="Debuchy R."/>
            <person name="Gladieux P."/>
            <person name="Hiltunen Thoren M."/>
            <person name="Johannesson H."/>
        </authorList>
    </citation>
    <scope>NUCLEOTIDE SEQUENCE</scope>
    <source>
        <strain evidence="2">CBS 118394</strain>
    </source>
</reference>
<accession>A0AAE0I672</accession>
<comment type="caution">
    <text evidence="2">The sequence shown here is derived from an EMBL/GenBank/DDBJ whole genome shotgun (WGS) entry which is preliminary data.</text>
</comment>
<evidence type="ECO:0000313" key="3">
    <source>
        <dbReference type="Proteomes" id="UP001283341"/>
    </source>
</evidence>